<proteinExistence type="inferred from homology"/>
<evidence type="ECO:0000256" key="11">
    <source>
        <dbReference type="ARBA" id="ARBA00035455"/>
    </source>
</evidence>
<dbReference type="InterPro" id="IPR001209">
    <property type="entry name" value="Ribosomal_uS14"/>
</dbReference>
<reference evidence="12 13" key="1">
    <citation type="journal article" date="2021" name="BMC Biol.">
        <title>Horizontally acquired antibacterial genes associated with adaptive radiation of ladybird beetles.</title>
        <authorList>
            <person name="Li H.S."/>
            <person name="Tang X.F."/>
            <person name="Huang Y.H."/>
            <person name="Xu Z.Y."/>
            <person name="Chen M.L."/>
            <person name="Du X.Y."/>
            <person name="Qiu B.Y."/>
            <person name="Chen P.T."/>
            <person name="Zhang W."/>
            <person name="Slipinski A."/>
            <person name="Escalona H.E."/>
            <person name="Waterhouse R.M."/>
            <person name="Zwick A."/>
            <person name="Pang H."/>
        </authorList>
    </citation>
    <scope>NUCLEOTIDE SEQUENCE [LARGE SCALE GENOMIC DNA]</scope>
    <source>
        <strain evidence="12">SYSU2018</strain>
    </source>
</reference>
<dbReference type="Pfam" id="PF00253">
    <property type="entry name" value="Ribosomal_S14"/>
    <property type="match status" value="1"/>
</dbReference>
<protein>
    <recommendedName>
        <fullName evidence="10">Small ribosomal subunit protein uS14</fullName>
    </recommendedName>
    <alternativeName>
        <fullName evidence="11">40S ribosomal protein S29</fullName>
    </alternativeName>
</protein>
<comment type="subunit">
    <text evidence="5">Component of the 40S small ribosomal subunit.</text>
</comment>
<evidence type="ECO:0000256" key="1">
    <source>
        <dbReference type="ARBA" id="ARBA00001947"/>
    </source>
</evidence>
<keyword evidence="6" id="KW-0256">Endoplasmic reticulum</keyword>
<keyword evidence="8" id="KW-0689">Ribosomal protein</keyword>
<evidence type="ECO:0000256" key="10">
    <source>
        <dbReference type="ARBA" id="ARBA00035167"/>
    </source>
</evidence>
<evidence type="ECO:0000256" key="2">
    <source>
        <dbReference type="ARBA" id="ARBA00004427"/>
    </source>
</evidence>
<evidence type="ECO:0000256" key="4">
    <source>
        <dbReference type="ARBA" id="ARBA00009083"/>
    </source>
</evidence>
<gene>
    <name evidence="12" type="ORF">HHI36_007177</name>
</gene>
<dbReference type="Proteomes" id="UP001516400">
    <property type="component" value="Unassembled WGS sequence"/>
</dbReference>
<comment type="subcellular location">
    <subcellularLocation>
        <location evidence="3">Cytoplasm</location>
        <location evidence="3">Cytosol</location>
    </subcellularLocation>
    <subcellularLocation>
        <location evidence="2">Rough endoplasmic reticulum</location>
    </subcellularLocation>
</comment>
<comment type="cofactor">
    <cofactor evidence="1">
        <name>Zn(2+)</name>
        <dbReference type="ChEBI" id="CHEBI:29105"/>
    </cofactor>
</comment>
<dbReference type="PROSITE" id="PS00527">
    <property type="entry name" value="RIBOSOMAL_S14"/>
    <property type="match status" value="1"/>
</dbReference>
<dbReference type="Gene3D" id="4.10.830.10">
    <property type="entry name" value="30s Ribosomal Protein S14, Chain N"/>
    <property type="match status" value="1"/>
</dbReference>
<evidence type="ECO:0000256" key="3">
    <source>
        <dbReference type="ARBA" id="ARBA00004514"/>
    </source>
</evidence>
<dbReference type="GO" id="GO:0005829">
    <property type="term" value="C:cytosol"/>
    <property type="evidence" value="ECO:0007669"/>
    <property type="project" value="UniProtKB-SubCell"/>
</dbReference>
<dbReference type="NCBIfam" id="NF004424">
    <property type="entry name" value="PRK05766.1"/>
    <property type="match status" value="1"/>
</dbReference>
<dbReference type="FunFam" id="4.10.830.10:FF:000002">
    <property type="entry name" value="40S ribosomal protein S29"/>
    <property type="match status" value="1"/>
</dbReference>
<accession>A0ABD2MNX1</accession>
<evidence type="ECO:0000256" key="5">
    <source>
        <dbReference type="ARBA" id="ARBA00011542"/>
    </source>
</evidence>
<dbReference type="EMBL" id="JABFTP020000021">
    <property type="protein sequence ID" value="KAL3268048.1"/>
    <property type="molecule type" value="Genomic_DNA"/>
</dbReference>
<evidence type="ECO:0000256" key="6">
    <source>
        <dbReference type="ARBA" id="ARBA00022824"/>
    </source>
</evidence>
<keyword evidence="13" id="KW-1185">Reference proteome</keyword>
<dbReference type="PANTHER" id="PTHR12010">
    <property type="entry name" value="40S RIBOSOMAL PROTEIN S29"/>
    <property type="match status" value="1"/>
</dbReference>
<evidence type="ECO:0000313" key="13">
    <source>
        <dbReference type="Proteomes" id="UP001516400"/>
    </source>
</evidence>
<evidence type="ECO:0000256" key="7">
    <source>
        <dbReference type="ARBA" id="ARBA00022833"/>
    </source>
</evidence>
<dbReference type="InterPro" id="IPR039744">
    <property type="entry name" value="RIbosomal_uS14_euk_arc"/>
</dbReference>
<evidence type="ECO:0000256" key="8">
    <source>
        <dbReference type="ARBA" id="ARBA00022980"/>
    </source>
</evidence>
<sequence>MGFQNIWYSHPRKYGQGSRSCRACSNGHGLIRKYGLNLCRQCFREYANDIGFKKLD</sequence>
<evidence type="ECO:0000313" key="12">
    <source>
        <dbReference type="EMBL" id="KAL3268048.1"/>
    </source>
</evidence>
<dbReference type="PANTHER" id="PTHR12010:SF2">
    <property type="entry name" value="40S RIBOSOMAL PROTEIN S29"/>
    <property type="match status" value="1"/>
</dbReference>
<reference evidence="12" key="2">
    <citation type="submission" date="2024-03" db="EMBL/GenBank/DDBJ databases">
        <title>Genomics of ladybird beetles.</title>
        <authorList>
            <person name="Li H.-S."/>
            <person name="Huang Y.-H."/>
        </authorList>
    </citation>
    <scope>NUCLEOTIDE SEQUENCE</scope>
    <source>
        <strain evidence="12">SYSU2018</strain>
        <tissue evidence="12">Whole body of male adult</tissue>
    </source>
</reference>
<dbReference type="InterPro" id="IPR018271">
    <property type="entry name" value="Ribosomal_uS14_CS"/>
</dbReference>
<comment type="caution">
    <text evidence="12">The sequence shown here is derived from an EMBL/GenBank/DDBJ whole genome shotgun (WGS) entry which is preliminary data.</text>
</comment>
<dbReference type="AlphaFoldDB" id="A0ABD2MNX1"/>
<comment type="similarity">
    <text evidence="4">Belongs to the universal ribosomal protein uS14 family.</text>
</comment>
<dbReference type="GO" id="GO:0005791">
    <property type="term" value="C:rough endoplasmic reticulum"/>
    <property type="evidence" value="ECO:0007669"/>
    <property type="project" value="UniProtKB-SubCell"/>
</dbReference>
<keyword evidence="7" id="KW-0862">Zinc</keyword>
<dbReference type="GO" id="GO:1990904">
    <property type="term" value="C:ribonucleoprotein complex"/>
    <property type="evidence" value="ECO:0007669"/>
    <property type="project" value="UniProtKB-KW"/>
</dbReference>
<dbReference type="InterPro" id="IPR043140">
    <property type="entry name" value="Ribosomal_uS14_sf"/>
</dbReference>
<keyword evidence="9" id="KW-0687">Ribonucleoprotein</keyword>
<dbReference type="EMBL" id="JABFTP020000021">
    <property type="protein sequence ID" value="KAL3268047.1"/>
    <property type="molecule type" value="Genomic_DNA"/>
</dbReference>
<name>A0ABD2MNX1_9CUCU</name>
<dbReference type="GO" id="GO:0005840">
    <property type="term" value="C:ribosome"/>
    <property type="evidence" value="ECO:0007669"/>
    <property type="project" value="UniProtKB-KW"/>
</dbReference>
<evidence type="ECO:0000256" key="9">
    <source>
        <dbReference type="ARBA" id="ARBA00023274"/>
    </source>
</evidence>
<organism evidence="12 13">
    <name type="scientific">Cryptolaemus montrouzieri</name>
    <dbReference type="NCBI Taxonomy" id="559131"/>
    <lineage>
        <taxon>Eukaryota</taxon>
        <taxon>Metazoa</taxon>
        <taxon>Ecdysozoa</taxon>
        <taxon>Arthropoda</taxon>
        <taxon>Hexapoda</taxon>
        <taxon>Insecta</taxon>
        <taxon>Pterygota</taxon>
        <taxon>Neoptera</taxon>
        <taxon>Endopterygota</taxon>
        <taxon>Coleoptera</taxon>
        <taxon>Polyphaga</taxon>
        <taxon>Cucujiformia</taxon>
        <taxon>Coccinelloidea</taxon>
        <taxon>Coccinellidae</taxon>
        <taxon>Scymninae</taxon>
        <taxon>Scymnini</taxon>
        <taxon>Cryptolaemus</taxon>
    </lineage>
</organism>